<reference evidence="3" key="1">
    <citation type="journal article" date="2019" name="Int. J. Syst. Evol. Microbiol.">
        <title>The Global Catalogue of Microorganisms (GCM) 10K type strain sequencing project: providing services to taxonomists for standard genome sequencing and annotation.</title>
        <authorList>
            <consortium name="The Broad Institute Genomics Platform"/>
            <consortium name="The Broad Institute Genome Sequencing Center for Infectious Disease"/>
            <person name="Wu L."/>
            <person name="Ma J."/>
        </authorList>
    </citation>
    <scope>NUCLEOTIDE SEQUENCE [LARGE SCALE GENOMIC DNA]</scope>
    <source>
        <strain evidence="3">CCM 8904</strain>
    </source>
</reference>
<dbReference type="PANTHER" id="PTHR39329">
    <property type="entry name" value="ETHANOLAMINE AMMONIA-LYASE HEAVY CHAIN"/>
    <property type="match status" value="1"/>
</dbReference>
<organism evidence="2 3">
    <name type="scientific">Loigolactobacillus jiayinensis</name>
    <dbReference type="NCBI Taxonomy" id="2486016"/>
    <lineage>
        <taxon>Bacteria</taxon>
        <taxon>Bacillati</taxon>
        <taxon>Bacillota</taxon>
        <taxon>Bacilli</taxon>
        <taxon>Lactobacillales</taxon>
        <taxon>Lactobacillaceae</taxon>
        <taxon>Loigolactobacillus</taxon>
    </lineage>
</organism>
<evidence type="ECO:0000313" key="2">
    <source>
        <dbReference type="EMBL" id="MFC6170155.1"/>
    </source>
</evidence>
<feature type="binding site" evidence="1">
    <location>
        <position position="401"/>
    </location>
    <ligand>
        <name>adenosylcob(III)alamin</name>
        <dbReference type="ChEBI" id="CHEBI:18408"/>
    </ligand>
</feature>
<keyword evidence="1" id="KW-0846">Cobalamin</keyword>
<comment type="similarity">
    <text evidence="1">Belongs to the EutB family.</text>
</comment>
<proteinExistence type="inferred from homology"/>
<comment type="catalytic activity">
    <reaction evidence="1">
        <text>ethanolamine = acetaldehyde + NH4(+)</text>
        <dbReference type="Rhea" id="RHEA:15313"/>
        <dbReference type="ChEBI" id="CHEBI:15343"/>
        <dbReference type="ChEBI" id="CHEBI:28938"/>
        <dbReference type="ChEBI" id="CHEBI:57603"/>
        <dbReference type="EC" id="4.3.1.7"/>
    </reaction>
</comment>
<dbReference type="EMBL" id="JBHSSL010000034">
    <property type="protein sequence ID" value="MFC6170155.1"/>
    <property type="molecule type" value="Genomic_DNA"/>
</dbReference>
<comment type="cofactor">
    <cofactor evidence="1">
        <name>adenosylcob(III)alamin</name>
        <dbReference type="ChEBI" id="CHEBI:18408"/>
    </cofactor>
    <text evidence="1">Binds between the large and small subunits.</text>
</comment>
<dbReference type="Gene3D" id="3.20.20.70">
    <property type="entry name" value="Aldolase class I"/>
    <property type="match status" value="1"/>
</dbReference>
<feature type="binding site" evidence="1">
    <location>
        <position position="246"/>
    </location>
    <ligand>
        <name>adenosylcob(III)alamin</name>
        <dbReference type="ChEBI" id="CHEBI:18408"/>
    </ligand>
</feature>
<feature type="binding site" evidence="1">
    <location>
        <position position="362"/>
    </location>
    <ligand>
        <name>substrate</name>
    </ligand>
</feature>
<dbReference type="NCBIfam" id="NF011649">
    <property type="entry name" value="PRK15067.1"/>
    <property type="match status" value="1"/>
</dbReference>
<keyword evidence="1" id="KW-0456">Lyase</keyword>
<name>A0ABW1RB97_9LACO</name>
<keyword evidence="1" id="KW-1283">Bacterial microcompartment</keyword>
<feature type="binding site" evidence="1">
    <location>
        <position position="193"/>
    </location>
    <ligand>
        <name>substrate</name>
    </ligand>
</feature>
<accession>A0ABW1RB97</accession>
<feature type="binding site" evidence="1">
    <location>
        <begin position="160"/>
        <end position="162"/>
    </location>
    <ligand>
        <name>substrate</name>
    </ligand>
</feature>
<dbReference type="PIRSF" id="PIRSF018788">
    <property type="entry name" value="EutB"/>
    <property type="match status" value="1"/>
</dbReference>
<dbReference type="Gene3D" id="1.10.220.70">
    <property type="entry name" value="lyase"/>
    <property type="match status" value="1"/>
</dbReference>
<dbReference type="Proteomes" id="UP001596289">
    <property type="component" value="Unassembled WGS sequence"/>
</dbReference>
<feature type="binding site" evidence="1">
    <location>
        <position position="287"/>
    </location>
    <ligand>
        <name>substrate</name>
    </ligand>
</feature>
<dbReference type="InterPro" id="IPR044939">
    <property type="entry name" value="EutB_dom_2_sf"/>
</dbReference>
<comment type="caution">
    <text evidence="2">The sequence shown here is derived from an EMBL/GenBank/DDBJ whole genome shotgun (WGS) entry which is preliminary data.</text>
</comment>
<comment type="pathway">
    <text evidence="1">Amine and polyamine degradation; ethanolamine degradation.</text>
</comment>
<dbReference type="EC" id="4.3.1.7" evidence="1"/>
<dbReference type="Pfam" id="PF06751">
    <property type="entry name" value="EutB"/>
    <property type="match status" value="1"/>
</dbReference>
<sequence>MQLNTQLHQNKYQFQSITEVLAKANEEKSGDQLAGIAANSQQERIAAKFVLSQLTLNDLFNYPVIDYATDEVTRTIIDQTDLKIFNKIKNWTVADLREWLLDSQTTGTMIQQLALGLTTEMIAAVCKLMSNLDLITAAKKINIEKTANTTIGRPGTFSARLQPNHPTDDWHGILASTMEGLSMGSGDAVIGLNPVIDDPNHVANLIKKLENFRLTYQIPTQICVLAHITTQMTAIKQGANAGLMFQSIAGSEKGNTAFGINRQLLLDAKALATNEHCVSGPNVMYFETGQGSELSSNANFGADQVTLEARCYGFAKLFDPFLVNTVVGFIGPEYLYDGKQVIRAGLEDHFMGKLTGLSMGCDACYTNHMQADQNDIENLTLLLANAGCNYIMGVPQADDVMLNYQTTGFQETATIRDLLDLTPTAEFATWMEKMGFWQNGQLTDLAGDASAFAAANIARKEVLL</sequence>
<keyword evidence="1" id="KW-0170">Cobalt</keyword>
<dbReference type="InterPro" id="IPR013785">
    <property type="entry name" value="Aldolase_TIM"/>
</dbReference>
<feature type="binding site" evidence="1">
    <location>
        <position position="194"/>
    </location>
    <ligand>
        <name>adenosylcob(III)alamin</name>
        <dbReference type="ChEBI" id="CHEBI:18408"/>
    </ligand>
</feature>
<keyword evidence="3" id="KW-1185">Reference proteome</keyword>
<dbReference type="Gene3D" id="2.30.170.30">
    <property type="entry name" value="ethanolamine ammonia-lyase heavy chain domain like"/>
    <property type="match status" value="1"/>
</dbReference>
<evidence type="ECO:0000256" key="1">
    <source>
        <dbReference type="HAMAP-Rule" id="MF_00861"/>
    </source>
</evidence>
<protein>
    <recommendedName>
        <fullName evidence="1">Ethanolamine ammonia-lyase large subunit</fullName>
        <shortName evidence="1">EAL large subunit</shortName>
        <ecNumber evidence="1">4.3.1.7</ecNumber>
    </recommendedName>
</protein>
<dbReference type="PANTHER" id="PTHR39329:SF1">
    <property type="entry name" value="ETHANOLAMINE AMMONIA-LYASE LARGE SUBUNIT"/>
    <property type="match status" value="1"/>
</dbReference>
<evidence type="ECO:0000313" key="3">
    <source>
        <dbReference type="Proteomes" id="UP001596289"/>
    </source>
</evidence>
<dbReference type="InterPro" id="IPR044941">
    <property type="entry name" value="EutB_N_sf"/>
</dbReference>
<comment type="subunit">
    <text evidence="1">The basic unit is a heterodimer which dimerizes to form tetramers. The heterotetramers trimerize; 6 large subunits form a core ring with 6 small subunits projecting outwards.</text>
</comment>
<dbReference type="HAMAP" id="MF_00861">
    <property type="entry name" value="EutB"/>
    <property type="match status" value="1"/>
</dbReference>
<comment type="subcellular location">
    <subcellularLocation>
        <location evidence="1">Bacterial microcompartment</location>
    </subcellularLocation>
</comment>
<feature type="binding site" evidence="1">
    <location>
        <position position="295"/>
    </location>
    <ligand>
        <name>adenosylcob(III)alamin</name>
        <dbReference type="ChEBI" id="CHEBI:18408"/>
    </ligand>
</feature>
<comment type="function">
    <text evidence="1">Catalyzes the deamination of various vicinal amino-alcohols to oxo compounds. Allows this organism to utilize ethanolamine as the sole source of nitrogen and carbon in the presence of vitamin B12.</text>
</comment>
<dbReference type="RefSeq" id="WP_125551931.1">
    <property type="nucleotide sequence ID" value="NZ_JBHSSL010000034.1"/>
</dbReference>
<gene>
    <name evidence="1" type="primary">eutB</name>
    <name evidence="2" type="ORF">ACFQGP_06120</name>
</gene>
<dbReference type="InterPro" id="IPR010628">
    <property type="entry name" value="EutB"/>
</dbReference>